<gene>
    <name evidence="1" type="ORF">PS624_00954</name>
</gene>
<dbReference type="RefSeq" id="WP_191630183.1">
    <property type="nucleotide sequence ID" value="NZ_CABVGZ010000006.1"/>
</dbReference>
<evidence type="ECO:0000313" key="2">
    <source>
        <dbReference type="Proteomes" id="UP000326241"/>
    </source>
</evidence>
<organism evidence="1 2">
    <name type="scientific">Pseudomonas fluorescens</name>
    <dbReference type="NCBI Taxonomy" id="294"/>
    <lineage>
        <taxon>Bacteria</taxon>
        <taxon>Pseudomonadati</taxon>
        <taxon>Pseudomonadota</taxon>
        <taxon>Gammaproteobacteria</taxon>
        <taxon>Pseudomonadales</taxon>
        <taxon>Pseudomonadaceae</taxon>
        <taxon>Pseudomonas</taxon>
    </lineage>
</organism>
<dbReference type="EMBL" id="CABVGZ010000006">
    <property type="protein sequence ID" value="VVM54364.1"/>
    <property type="molecule type" value="Genomic_DNA"/>
</dbReference>
<protein>
    <submittedName>
        <fullName evidence="1">Uncharacterized protein</fullName>
    </submittedName>
</protein>
<reference evidence="1 2" key="1">
    <citation type="submission" date="2019-09" db="EMBL/GenBank/DDBJ databases">
        <authorList>
            <person name="Chandra G."/>
            <person name="Truman W A."/>
        </authorList>
    </citation>
    <scope>NUCLEOTIDE SEQUENCE [LARGE SCALE GENOMIC DNA]</scope>
    <source>
        <strain evidence="1">PS624</strain>
    </source>
</reference>
<sequence>MSSRGYLNFLKDHPAYKNLNKDWHVELTNYNVFWFDLLINAPGGSDYESIVSKFLNVYREEVEQNNDKRFVYFIAARDRVRFHTAIAPRLSRLKNEIVIHVEVGAEKKIKEIRMPARSEIFGMTIPRLLDDGRFILLQFPGMEHPVGINIHEFLMMHCINIGVDTEVLYVGSTDDPARRPLKRNHRGYSDSIYGVNTTEKDVFVYYNLFKAISISQRSPHNLQFMLGNSMIDEVQKKDEGMLLEHGLIHYFGAKSQEKSKGLEYGRLRSGLRKLKQKYNISSVNYHIEAETLTEYWNLYSREVPRSGRHEFSLVLQENRVLIGKAKGNLTDPLG</sequence>
<accession>A0A5E6QE44</accession>
<dbReference type="AlphaFoldDB" id="A0A5E6QE44"/>
<proteinExistence type="predicted"/>
<name>A0A5E6QE44_PSEFL</name>
<dbReference type="Proteomes" id="UP000326241">
    <property type="component" value="Unassembled WGS sequence"/>
</dbReference>
<evidence type="ECO:0000313" key="1">
    <source>
        <dbReference type="EMBL" id="VVM54364.1"/>
    </source>
</evidence>